<dbReference type="InterPro" id="IPR016163">
    <property type="entry name" value="Ald_DH_C"/>
</dbReference>
<dbReference type="PROSITE" id="PS00070">
    <property type="entry name" value="ALDEHYDE_DEHYDR_CYS"/>
    <property type="match status" value="1"/>
</dbReference>
<dbReference type="GO" id="GO:0005737">
    <property type="term" value="C:cytoplasm"/>
    <property type="evidence" value="ECO:0007669"/>
    <property type="project" value="TreeGrafter"/>
</dbReference>
<dbReference type="Gene3D" id="3.40.605.10">
    <property type="entry name" value="Aldehyde Dehydrogenase, Chain A, domain 1"/>
    <property type="match status" value="1"/>
</dbReference>
<evidence type="ECO:0000256" key="3">
    <source>
        <dbReference type="ARBA" id="ARBA00023027"/>
    </source>
</evidence>
<dbReference type="CDD" id="cd07136">
    <property type="entry name" value="ALDH_YwdH-P39616"/>
    <property type="match status" value="1"/>
</dbReference>
<dbReference type="InterPro" id="IPR016161">
    <property type="entry name" value="Ald_DH/histidinol_DH"/>
</dbReference>
<comment type="similarity">
    <text evidence="1 4 7">Belongs to the aldehyde dehydrogenase family.</text>
</comment>
<dbReference type="SUPFAM" id="SSF53720">
    <property type="entry name" value="ALDH-like"/>
    <property type="match status" value="1"/>
</dbReference>
<evidence type="ECO:0000256" key="5">
    <source>
        <dbReference type="PIRSR" id="PIRSR036492-1"/>
    </source>
</evidence>
<dbReference type="InterPro" id="IPR016162">
    <property type="entry name" value="Ald_DH_N"/>
</dbReference>
<dbReference type="FunFam" id="3.40.605.10:FF:000004">
    <property type="entry name" value="Aldehyde dehydrogenase"/>
    <property type="match status" value="1"/>
</dbReference>
<keyword evidence="10" id="KW-1185">Reference proteome</keyword>
<dbReference type="OrthoDB" id="9762913at2"/>
<dbReference type="GO" id="GO:0004029">
    <property type="term" value="F:aldehyde dehydrogenase (NAD+) activity"/>
    <property type="evidence" value="ECO:0007669"/>
    <property type="project" value="TreeGrafter"/>
</dbReference>
<dbReference type="Gene3D" id="3.40.309.10">
    <property type="entry name" value="Aldehyde Dehydrogenase, Chain A, domain 2"/>
    <property type="match status" value="1"/>
</dbReference>
<reference evidence="9 10" key="1">
    <citation type="submission" date="2016-09" db="EMBL/GenBank/DDBJ databases">
        <title>Genomic analysis reveals versatility of anaerobic energy metabolism of Geosporobacter ferrireducens IRF9 of phylum Firmicutes.</title>
        <authorList>
            <person name="Kim S.-J."/>
        </authorList>
    </citation>
    <scope>NUCLEOTIDE SEQUENCE [LARGE SCALE GENOMIC DNA]</scope>
    <source>
        <strain evidence="9 10">IRF9</strain>
    </source>
</reference>
<dbReference type="Pfam" id="PF00171">
    <property type="entry name" value="Aldedh"/>
    <property type="match status" value="1"/>
</dbReference>
<feature type="domain" description="Aldehyde dehydrogenase" evidence="8">
    <location>
        <begin position="21"/>
        <end position="430"/>
    </location>
</feature>
<dbReference type="InterPro" id="IPR029510">
    <property type="entry name" value="Ald_DH_CS_GLU"/>
</dbReference>
<evidence type="ECO:0000256" key="6">
    <source>
        <dbReference type="PROSITE-ProRule" id="PRU10007"/>
    </source>
</evidence>
<dbReference type="PROSITE" id="PS00687">
    <property type="entry name" value="ALDEHYDE_DEHYDR_GLU"/>
    <property type="match status" value="1"/>
</dbReference>
<dbReference type="STRING" id="1424294.Gferi_21445"/>
<dbReference type="InterPro" id="IPR012394">
    <property type="entry name" value="Aldehyde_DH_NAD(P)"/>
</dbReference>
<evidence type="ECO:0000313" key="10">
    <source>
        <dbReference type="Proteomes" id="UP000095743"/>
    </source>
</evidence>
<protein>
    <recommendedName>
        <fullName evidence="4">Aldehyde dehydrogenase</fullName>
    </recommendedName>
</protein>
<organism evidence="9 10">
    <name type="scientific">Geosporobacter ferrireducens</name>
    <dbReference type="NCBI Taxonomy" id="1424294"/>
    <lineage>
        <taxon>Bacteria</taxon>
        <taxon>Bacillati</taxon>
        <taxon>Bacillota</taxon>
        <taxon>Clostridia</taxon>
        <taxon>Peptostreptococcales</taxon>
        <taxon>Thermotaleaceae</taxon>
        <taxon>Geosporobacter</taxon>
    </lineage>
</organism>
<dbReference type="PANTHER" id="PTHR43570:SF16">
    <property type="entry name" value="ALDEHYDE DEHYDROGENASE TYPE III, ISOFORM Q"/>
    <property type="match status" value="1"/>
</dbReference>
<evidence type="ECO:0000256" key="2">
    <source>
        <dbReference type="ARBA" id="ARBA00023002"/>
    </source>
</evidence>
<dbReference type="PANTHER" id="PTHR43570">
    <property type="entry name" value="ALDEHYDE DEHYDROGENASE"/>
    <property type="match status" value="1"/>
</dbReference>
<feature type="active site" evidence="5">
    <location>
        <position position="246"/>
    </location>
</feature>
<dbReference type="EMBL" id="CP017269">
    <property type="protein sequence ID" value="AOT73249.1"/>
    <property type="molecule type" value="Genomic_DNA"/>
</dbReference>
<dbReference type="PIRSF" id="PIRSF036492">
    <property type="entry name" value="ALDH"/>
    <property type="match status" value="1"/>
</dbReference>
<gene>
    <name evidence="9" type="ORF">Gferi_21445</name>
</gene>
<proteinExistence type="inferred from homology"/>
<dbReference type="InterPro" id="IPR015590">
    <property type="entry name" value="Aldehyde_DH_dom"/>
</dbReference>
<evidence type="ECO:0000256" key="7">
    <source>
        <dbReference type="RuleBase" id="RU003345"/>
    </source>
</evidence>
<evidence type="ECO:0000313" key="9">
    <source>
        <dbReference type="EMBL" id="AOT73249.1"/>
    </source>
</evidence>
<evidence type="ECO:0000256" key="4">
    <source>
        <dbReference type="PIRNR" id="PIRNR036492"/>
    </source>
</evidence>
<dbReference type="GO" id="GO:0006081">
    <property type="term" value="P:aldehyde metabolic process"/>
    <property type="evidence" value="ECO:0007669"/>
    <property type="project" value="InterPro"/>
</dbReference>
<evidence type="ECO:0000259" key="8">
    <source>
        <dbReference type="Pfam" id="PF00171"/>
    </source>
</evidence>
<feature type="active site" evidence="5 6">
    <location>
        <position position="212"/>
    </location>
</feature>
<dbReference type="FunFam" id="3.40.309.10:FF:000003">
    <property type="entry name" value="Aldehyde dehydrogenase"/>
    <property type="match status" value="1"/>
</dbReference>
<name>A0A1D8GQS8_9FIRM</name>
<dbReference type="KEGG" id="gfe:Gferi_21445"/>
<dbReference type="AlphaFoldDB" id="A0A1D8GQS8"/>
<keyword evidence="2 4" id="KW-0560">Oxidoreductase</keyword>
<dbReference type="Proteomes" id="UP000095743">
    <property type="component" value="Chromosome"/>
</dbReference>
<dbReference type="InterPro" id="IPR016160">
    <property type="entry name" value="Ald_DH_CS_CYS"/>
</dbReference>
<keyword evidence="3" id="KW-0520">NAD</keyword>
<accession>A0A1D8GQS8</accession>
<sequence length="459" mass="52038">MKESKIMGIVTKQKEFFFSGKSRDLRFRLNSLKKLKDTIIKNEQAIVEALEKDLKKPRLESYTSEIGFIISEINYSMKNLNKWARRESVKSPLNLFPSRSYIIKEPYGVALIIGPWNYPFQLTMVPLIGAIAAGNCCVVKPSELSRESAGVIRKIIYEAFDMPYITVVEGGIEVSECLLEQNFDKIFFTGSPSVGKIVMEKAARKLIPITLELGGKSPCIVDKKIDIDIAAKRILWGKFFNAGQTCVAPDYLLVNNEIKEALYDSFKKWLSVFFTEHPENSPDFSRIINKSHFIRLKNYVKEGKIIIGGQLNESELYIAPTIIEVSDMNSPMMQEEIFGPILPVVSYSGLEEVKRIIRLNPNPLGFYIFSNDKKIAEQLILNIPFGGGCVNDTLSHLQNQHLPFGGIGNSGIGNYHGKYSFDAFSHRKSILEKGYAFDLSMKYPPYKNKHVYLKKLLLK</sequence>
<evidence type="ECO:0000256" key="1">
    <source>
        <dbReference type="ARBA" id="ARBA00009986"/>
    </source>
</evidence>